<comment type="caution">
    <text evidence="2">The sequence shown here is derived from an EMBL/GenBank/DDBJ whole genome shotgun (WGS) entry which is preliminary data.</text>
</comment>
<dbReference type="PROSITE" id="PS51257">
    <property type="entry name" value="PROKAR_LIPOPROTEIN"/>
    <property type="match status" value="1"/>
</dbReference>
<protein>
    <submittedName>
        <fullName evidence="2">Uncharacterized protein</fullName>
    </submittedName>
</protein>
<keyword evidence="1" id="KW-1133">Transmembrane helix</keyword>
<dbReference type="Proteomes" id="UP000784294">
    <property type="component" value="Unassembled WGS sequence"/>
</dbReference>
<gene>
    <name evidence="2" type="ORF">PXEA_LOCUS17934</name>
</gene>
<accession>A0A448X069</accession>
<dbReference type="AlphaFoldDB" id="A0A448X069"/>
<keyword evidence="1" id="KW-0812">Transmembrane</keyword>
<evidence type="ECO:0000313" key="2">
    <source>
        <dbReference type="EMBL" id="VEL24494.1"/>
    </source>
</evidence>
<evidence type="ECO:0000256" key="1">
    <source>
        <dbReference type="SAM" id="Phobius"/>
    </source>
</evidence>
<keyword evidence="3" id="KW-1185">Reference proteome</keyword>
<reference evidence="2" key="1">
    <citation type="submission" date="2018-11" db="EMBL/GenBank/DDBJ databases">
        <authorList>
            <consortium name="Pathogen Informatics"/>
        </authorList>
    </citation>
    <scope>NUCLEOTIDE SEQUENCE</scope>
</reference>
<evidence type="ECO:0000313" key="3">
    <source>
        <dbReference type="Proteomes" id="UP000784294"/>
    </source>
</evidence>
<feature type="transmembrane region" description="Helical" evidence="1">
    <location>
        <begin position="7"/>
        <end position="25"/>
    </location>
</feature>
<organism evidence="2 3">
    <name type="scientific">Protopolystoma xenopodis</name>
    <dbReference type="NCBI Taxonomy" id="117903"/>
    <lineage>
        <taxon>Eukaryota</taxon>
        <taxon>Metazoa</taxon>
        <taxon>Spiralia</taxon>
        <taxon>Lophotrochozoa</taxon>
        <taxon>Platyhelminthes</taxon>
        <taxon>Monogenea</taxon>
        <taxon>Polyopisthocotylea</taxon>
        <taxon>Polystomatidea</taxon>
        <taxon>Polystomatidae</taxon>
        <taxon>Protopolystoma</taxon>
    </lineage>
</organism>
<feature type="transmembrane region" description="Helical" evidence="1">
    <location>
        <begin position="40"/>
        <end position="65"/>
    </location>
</feature>
<proteinExistence type="predicted"/>
<dbReference type="EMBL" id="CAAALY010068042">
    <property type="protein sequence ID" value="VEL24494.1"/>
    <property type="molecule type" value="Genomic_DNA"/>
</dbReference>
<name>A0A448X069_9PLAT</name>
<sequence>MLIVRVFLSILNQFLFIAACVGYKIEPVSIPEREVFPDNWVIAITWLVVLSSIIFIPAFMLFLLLTTKGDFFQVPASLTF</sequence>
<keyword evidence="1" id="KW-0472">Membrane</keyword>
<dbReference type="OrthoDB" id="6581954at2759"/>